<comment type="catalytic activity">
    <reaction evidence="1">
        <text>S-ubiquitinyl-[E2 ubiquitin-conjugating enzyme]-L-cysteine + [acceptor protein]-L-lysine = [E2 ubiquitin-conjugating enzyme]-L-cysteine + N(6)-ubiquitinyl-[acceptor protein]-L-lysine.</text>
        <dbReference type="EC" id="2.3.2.27"/>
    </reaction>
</comment>
<evidence type="ECO:0000256" key="15">
    <source>
        <dbReference type="PROSITE-ProRule" id="PRU00175"/>
    </source>
</evidence>
<comment type="caution">
    <text evidence="18">The sequence shown here is derived from an EMBL/GenBank/DDBJ whole genome shotgun (WGS) entry which is preliminary data.</text>
</comment>
<dbReference type="Pfam" id="PF13639">
    <property type="entry name" value="zf-RING_2"/>
    <property type="match status" value="1"/>
</dbReference>
<keyword evidence="11" id="KW-0862">Zinc</keyword>
<evidence type="ECO:0000256" key="1">
    <source>
        <dbReference type="ARBA" id="ARBA00000900"/>
    </source>
</evidence>
<evidence type="ECO:0000256" key="9">
    <source>
        <dbReference type="ARBA" id="ARBA00022771"/>
    </source>
</evidence>
<organism evidence="18 19">
    <name type="scientific">Flemingia macrophylla</name>
    <dbReference type="NCBI Taxonomy" id="520843"/>
    <lineage>
        <taxon>Eukaryota</taxon>
        <taxon>Viridiplantae</taxon>
        <taxon>Streptophyta</taxon>
        <taxon>Embryophyta</taxon>
        <taxon>Tracheophyta</taxon>
        <taxon>Spermatophyta</taxon>
        <taxon>Magnoliopsida</taxon>
        <taxon>eudicotyledons</taxon>
        <taxon>Gunneridae</taxon>
        <taxon>Pentapetalae</taxon>
        <taxon>rosids</taxon>
        <taxon>fabids</taxon>
        <taxon>Fabales</taxon>
        <taxon>Fabaceae</taxon>
        <taxon>Papilionoideae</taxon>
        <taxon>50 kb inversion clade</taxon>
        <taxon>NPAAA clade</taxon>
        <taxon>indigoferoid/millettioid clade</taxon>
        <taxon>Phaseoleae</taxon>
        <taxon>Flemingia</taxon>
    </lineage>
</organism>
<dbReference type="PANTHER" id="PTHR46279">
    <property type="entry name" value="RING/U-BOX SUPERFAMILY PROTEIN"/>
    <property type="match status" value="1"/>
</dbReference>
<keyword evidence="19" id="KW-1185">Reference proteome</keyword>
<dbReference type="GO" id="GO:0016020">
    <property type="term" value="C:membrane"/>
    <property type="evidence" value="ECO:0007669"/>
    <property type="project" value="UniProtKB-SubCell"/>
</dbReference>
<comment type="similarity">
    <text evidence="14">Belongs to the RING-type zinc finger family. ATL subfamily.</text>
</comment>
<evidence type="ECO:0000256" key="14">
    <source>
        <dbReference type="ARBA" id="ARBA00024209"/>
    </source>
</evidence>
<evidence type="ECO:0000256" key="13">
    <source>
        <dbReference type="ARBA" id="ARBA00023136"/>
    </source>
</evidence>
<keyword evidence="9 15" id="KW-0863">Zinc-finger</keyword>
<dbReference type="GO" id="GO:0008270">
    <property type="term" value="F:zinc ion binding"/>
    <property type="evidence" value="ECO:0007669"/>
    <property type="project" value="UniProtKB-KW"/>
</dbReference>
<proteinExistence type="inferred from homology"/>
<evidence type="ECO:0000256" key="3">
    <source>
        <dbReference type="ARBA" id="ARBA00004906"/>
    </source>
</evidence>
<dbReference type="SUPFAM" id="SSF57850">
    <property type="entry name" value="RING/U-box"/>
    <property type="match status" value="1"/>
</dbReference>
<keyword evidence="5" id="KW-0808">Transferase</keyword>
<keyword evidence="7" id="KW-0479">Metal-binding</keyword>
<keyword evidence="13 16" id="KW-0472">Membrane</keyword>
<evidence type="ECO:0000313" key="19">
    <source>
        <dbReference type="Proteomes" id="UP001603857"/>
    </source>
</evidence>
<evidence type="ECO:0000256" key="6">
    <source>
        <dbReference type="ARBA" id="ARBA00022692"/>
    </source>
</evidence>
<dbReference type="GO" id="GO:0061630">
    <property type="term" value="F:ubiquitin protein ligase activity"/>
    <property type="evidence" value="ECO:0007669"/>
    <property type="project" value="UniProtKB-EC"/>
</dbReference>
<evidence type="ECO:0000256" key="5">
    <source>
        <dbReference type="ARBA" id="ARBA00022679"/>
    </source>
</evidence>
<dbReference type="Gene3D" id="3.30.40.10">
    <property type="entry name" value="Zinc/RING finger domain, C3HC4 (zinc finger)"/>
    <property type="match status" value="1"/>
</dbReference>
<comment type="subcellular location">
    <subcellularLocation>
        <location evidence="2">Membrane</location>
        <topology evidence="2">Single-pass membrane protein</topology>
    </subcellularLocation>
</comment>
<dbReference type="InterPro" id="IPR046948">
    <property type="entry name" value="ATL20-22-like"/>
</dbReference>
<evidence type="ECO:0000256" key="12">
    <source>
        <dbReference type="ARBA" id="ARBA00022989"/>
    </source>
</evidence>
<sequence>MFRTIFACLSGKTSNKKSKVEPLEVTKPVYRDELTKKQTPKKAAVKKTVRFAESEPTILGEDKEHEKTKWGNGNDVGEKERVRVRVKLTKEEAARLLSKCNGGVLQFNDVASSNQNNRRCWYHPIPAFQLSCLNDTKAILTLPRFGKLVVKSIDYESQSIRVNDPNGCLPKRFLQKWNLSDWGFILNPAIYGTSPYNLTFLRCPSNVTDSSQFPLVPVSCLSDSTNYSVIVAWSPPIVSSPMMSERCEVMTRALVPLPIMDMPMWPFWPDLKTDLQLLWTRPIKCRDCAISGQRCGFSQTQTLQLACFPGNSKKGLSRSAKYGLAIGVGIPGLLCLIGLSCFICGKMRRLTHRARSTDFAVTISLEPVPFVMGLDGATIEKYPKTLIGESGRLLKPSDNTCAICLCEYEPKETLRSIPECNHYFHADCIDEWLRLNATCPLCRNSPDPSATVSFSSFSPTSSLHSPQ</sequence>
<reference evidence="18 19" key="1">
    <citation type="submission" date="2024-08" db="EMBL/GenBank/DDBJ databases">
        <title>Insights into the chromosomal genome structure of Flemingia macrophylla.</title>
        <authorList>
            <person name="Ding Y."/>
            <person name="Zhao Y."/>
            <person name="Bi W."/>
            <person name="Wu M."/>
            <person name="Zhao G."/>
            <person name="Gong Y."/>
            <person name="Li W."/>
            <person name="Zhang P."/>
        </authorList>
    </citation>
    <scope>NUCLEOTIDE SEQUENCE [LARGE SCALE GENOMIC DNA]</scope>
    <source>
        <strain evidence="18">DYQJB</strain>
        <tissue evidence="18">Leaf</tissue>
    </source>
</reference>
<dbReference type="InterPro" id="IPR025287">
    <property type="entry name" value="WAK_GUB"/>
</dbReference>
<dbReference type="InterPro" id="IPR057212">
    <property type="entry name" value="DUF7890"/>
</dbReference>
<keyword evidence="6 16" id="KW-0812">Transmembrane</keyword>
<evidence type="ECO:0000256" key="10">
    <source>
        <dbReference type="ARBA" id="ARBA00022786"/>
    </source>
</evidence>
<evidence type="ECO:0000256" key="16">
    <source>
        <dbReference type="SAM" id="Phobius"/>
    </source>
</evidence>
<dbReference type="SMART" id="SM00184">
    <property type="entry name" value="RING"/>
    <property type="match status" value="1"/>
</dbReference>
<evidence type="ECO:0000313" key="18">
    <source>
        <dbReference type="EMBL" id="KAL2342673.1"/>
    </source>
</evidence>
<keyword evidence="10" id="KW-0833">Ubl conjugation pathway</keyword>
<evidence type="ECO:0000256" key="4">
    <source>
        <dbReference type="ARBA" id="ARBA00012483"/>
    </source>
</evidence>
<dbReference type="CDD" id="cd16461">
    <property type="entry name" value="RING-H2_EL5-like"/>
    <property type="match status" value="1"/>
</dbReference>
<name>A0ABD1N3K8_9FABA</name>
<dbReference type="InterPro" id="IPR001841">
    <property type="entry name" value="Znf_RING"/>
</dbReference>
<dbReference type="PANTHER" id="PTHR46279:SF31">
    <property type="entry name" value="RING-H2 FINGER PROTEIN ATL20-LIKE ISOFORM X1"/>
    <property type="match status" value="1"/>
</dbReference>
<dbReference type="PROSITE" id="PS50089">
    <property type="entry name" value="ZF_RING_2"/>
    <property type="match status" value="1"/>
</dbReference>
<evidence type="ECO:0000259" key="17">
    <source>
        <dbReference type="PROSITE" id="PS50089"/>
    </source>
</evidence>
<dbReference type="Proteomes" id="UP001603857">
    <property type="component" value="Unassembled WGS sequence"/>
</dbReference>
<dbReference type="Pfam" id="PF13947">
    <property type="entry name" value="GUB_WAK_bind"/>
    <property type="match status" value="1"/>
</dbReference>
<evidence type="ECO:0000256" key="11">
    <source>
        <dbReference type="ARBA" id="ARBA00022833"/>
    </source>
</evidence>
<evidence type="ECO:0000256" key="2">
    <source>
        <dbReference type="ARBA" id="ARBA00004167"/>
    </source>
</evidence>
<protein>
    <recommendedName>
        <fullName evidence="4">RING-type E3 ubiquitin transferase</fullName>
        <ecNumber evidence="4">2.3.2.27</ecNumber>
    </recommendedName>
</protein>
<evidence type="ECO:0000256" key="8">
    <source>
        <dbReference type="ARBA" id="ARBA00022729"/>
    </source>
</evidence>
<accession>A0ABD1N3K8</accession>
<dbReference type="InterPro" id="IPR013083">
    <property type="entry name" value="Znf_RING/FYVE/PHD"/>
</dbReference>
<gene>
    <name evidence="18" type="ORF">Fmac_003958</name>
</gene>
<comment type="pathway">
    <text evidence="3">Protein modification; protein ubiquitination.</text>
</comment>
<dbReference type="Pfam" id="PF25418">
    <property type="entry name" value="DUF7890"/>
    <property type="match status" value="1"/>
</dbReference>
<dbReference type="EMBL" id="JBGMDY010000002">
    <property type="protein sequence ID" value="KAL2342673.1"/>
    <property type="molecule type" value="Genomic_DNA"/>
</dbReference>
<evidence type="ECO:0000256" key="7">
    <source>
        <dbReference type="ARBA" id="ARBA00022723"/>
    </source>
</evidence>
<keyword evidence="12 16" id="KW-1133">Transmembrane helix</keyword>
<feature type="transmembrane region" description="Helical" evidence="16">
    <location>
        <begin position="322"/>
        <end position="345"/>
    </location>
</feature>
<dbReference type="EC" id="2.3.2.27" evidence="4"/>
<keyword evidence="8" id="KW-0732">Signal</keyword>
<feature type="domain" description="RING-type" evidence="17">
    <location>
        <begin position="401"/>
        <end position="443"/>
    </location>
</feature>
<dbReference type="AlphaFoldDB" id="A0ABD1N3K8"/>